<keyword evidence="3" id="KW-0934">Plastid</keyword>
<name>A0A9W5TE26_BABOV</name>
<gene>
    <name evidence="9" type="ORF">BaOVIS_032550</name>
</gene>
<dbReference type="AlphaFoldDB" id="A0A9W5TE26"/>
<evidence type="ECO:0000313" key="9">
    <source>
        <dbReference type="EMBL" id="GFE55851.1"/>
    </source>
</evidence>
<evidence type="ECO:0000256" key="2">
    <source>
        <dbReference type="ARBA" id="ARBA00008563"/>
    </source>
</evidence>
<reference evidence="9" key="1">
    <citation type="submission" date="2019-12" db="EMBL/GenBank/DDBJ databases">
        <title>Genome sequence of Babesia ovis.</title>
        <authorList>
            <person name="Yamagishi J."/>
            <person name="Sevinc F."/>
            <person name="Xuan X."/>
        </authorList>
    </citation>
    <scope>NUCLEOTIDE SEQUENCE</scope>
    <source>
        <strain evidence="9">Selcuk</strain>
    </source>
</reference>
<dbReference type="GO" id="GO:0006412">
    <property type="term" value="P:translation"/>
    <property type="evidence" value="ECO:0007669"/>
    <property type="project" value="InterPro"/>
</dbReference>
<accession>A0A9W5TE26</accession>
<dbReference type="InterPro" id="IPR036164">
    <property type="entry name" value="bL21-like_sf"/>
</dbReference>
<evidence type="ECO:0000256" key="3">
    <source>
        <dbReference type="ARBA" id="ARBA00022640"/>
    </source>
</evidence>
<dbReference type="GO" id="GO:0019843">
    <property type="term" value="F:rRNA binding"/>
    <property type="evidence" value="ECO:0007669"/>
    <property type="project" value="UniProtKB-KW"/>
</dbReference>
<protein>
    <submittedName>
        <fullName evidence="9">50S ribosomal protein L21</fullName>
    </submittedName>
</protein>
<dbReference type="HAMAP" id="MF_01363">
    <property type="entry name" value="Ribosomal_bL21"/>
    <property type="match status" value="1"/>
</dbReference>
<evidence type="ECO:0000256" key="7">
    <source>
        <dbReference type="ARBA" id="ARBA00023274"/>
    </source>
</evidence>
<evidence type="ECO:0000256" key="4">
    <source>
        <dbReference type="ARBA" id="ARBA00022730"/>
    </source>
</evidence>
<proteinExistence type="inferred from homology"/>
<dbReference type="Proteomes" id="UP001057455">
    <property type="component" value="Unassembled WGS sequence"/>
</dbReference>
<sequence length="387" mass="45012">MAGTNIVMLVLMMCAGVGTGVQRRDYSLGSTLVRLVTDRTDYERGDAENARVTQAPVVKIHLKKIILPTLIHGAMKNDINQQLVERAGDLDRDNERTREAIKNTIKAIDELESLAGEPLSKMNAHNYTEREYKTQFSEAHEPEKRFAAILQEPYGLSDFAVISQRPTNGAPEPYMLFERSRLKPSEMDEEDSERQHLPLFSREDGYDRSGSYAVVHISGVPRWFERGRFYDVNRIQQQVGASVYLHRVAFFQSEDGWYVHGEPYLENVRIKCKIMKHFRGPKQVTYKFRPKKHYKRKIGFRPELTRLEVESFEVLPHGERWVDTDPIYVPLIRIEQLRKPSTELHKMKRNTIYKLTPTETEMLKGDPLAHFDPVYNQLFVENRVMTL</sequence>
<dbReference type="OrthoDB" id="5994at2759"/>
<dbReference type="GO" id="GO:0003735">
    <property type="term" value="F:structural constituent of ribosome"/>
    <property type="evidence" value="ECO:0007669"/>
    <property type="project" value="InterPro"/>
</dbReference>
<comment type="subcellular location">
    <subcellularLocation>
        <location evidence="1">Plastid</location>
    </subcellularLocation>
</comment>
<evidence type="ECO:0000256" key="6">
    <source>
        <dbReference type="ARBA" id="ARBA00022980"/>
    </source>
</evidence>
<keyword evidence="4" id="KW-0699">rRNA-binding</keyword>
<dbReference type="Pfam" id="PF00829">
    <property type="entry name" value="Ribosomal_L21p"/>
    <property type="match status" value="1"/>
</dbReference>
<dbReference type="SUPFAM" id="SSF141091">
    <property type="entry name" value="L21p-like"/>
    <property type="match status" value="1"/>
</dbReference>
<comment type="caution">
    <text evidence="9">The sequence shown here is derived from an EMBL/GenBank/DDBJ whole genome shotgun (WGS) entry which is preliminary data.</text>
</comment>
<dbReference type="GO" id="GO:0005762">
    <property type="term" value="C:mitochondrial large ribosomal subunit"/>
    <property type="evidence" value="ECO:0007669"/>
    <property type="project" value="TreeGrafter"/>
</dbReference>
<evidence type="ECO:0000313" key="10">
    <source>
        <dbReference type="Proteomes" id="UP001057455"/>
    </source>
</evidence>
<dbReference type="GO" id="GO:0009536">
    <property type="term" value="C:plastid"/>
    <property type="evidence" value="ECO:0007669"/>
    <property type="project" value="UniProtKB-SubCell"/>
</dbReference>
<keyword evidence="10" id="KW-1185">Reference proteome</keyword>
<feature type="chain" id="PRO_5040749388" evidence="8">
    <location>
        <begin position="21"/>
        <end position="387"/>
    </location>
</feature>
<keyword evidence="7" id="KW-0687">Ribonucleoprotein</keyword>
<feature type="signal peptide" evidence="8">
    <location>
        <begin position="1"/>
        <end position="20"/>
    </location>
</feature>
<evidence type="ECO:0000256" key="1">
    <source>
        <dbReference type="ARBA" id="ARBA00004474"/>
    </source>
</evidence>
<dbReference type="NCBIfam" id="TIGR00061">
    <property type="entry name" value="L21"/>
    <property type="match status" value="1"/>
</dbReference>
<dbReference type="PANTHER" id="PTHR21349:SF7">
    <property type="entry name" value="LARGE RIBOSOMAL SUBUNIT PROTEIN BL21C"/>
    <property type="match status" value="1"/>
</dbReference>
<organism evidence="9 10">
    <name type="scientific">Babesia ovis</name>
    <dbReference type="NCBI Taxonomy" id="5869"/>
    <lineage>
        <taxon>Eukaryota</taxon>
        <taxon>Sar</taxon>
        <taxon>Alveolata</taxon>
        <taxon>Apicomplexa</taxon>
        <taxon>Aconoidasida</taxon>
        <taxon>Piroplasmida</taxon>
        <taxon>Babesiidae</taxon>
        <taxon>Babesia</taxon>
    </lineage>
</organism>
<dbReference type="PANTHER" id="PTHR21349">
    <property type="entry name" value="50S RIBOSOMAL PROTEIN L21"/>
    <property type="match status" value="1"/>
</dbReference>
<dbReference type="InterPro" id="IPR028909">
    <property type="entry name" value="bL21-like"/>
</dbReference>
<keyword evidence="6 9" id="KW-0689">Ribosomal protein</keyword>
<dbReference type="InterPro" id="IPR001787">
    <property type="entry name" value="Ribosomal_bL21"/>
</dbReference>
<evidence type="ECO:0000256" key="8">
    <source>
        <dbReference type="SAM" id="SignalP"/>
    </source>
</evidence>
<comment type="similarity">
    <text evidence="2">Belongs to the bacterial ribosomal protein bL21 family.</text>
</comment>
<evidence type="ECO:0000256" key="5">
    <source>
        <dbReference type="ARBA" id="ARBA00022884"/>
    </source>
</evidence>
<dbReference type="EMBL" id="BLIY01000024">
    <property type="protein sequence ID" value="GFE55851.1"/>
    <property type="molecule type" value="Genomic_DNA"/>
</dbReference>
<keyword evidence="5" id="KW-0694">RNA-binding</keyword>
<keyword evidence="8" id="KW-0732">Signal</keyword>